<dbReference type="Gene3D" id="1.10.30.50">
    <property type="match status" value="1"/>
</dbReference>
<feature type="domain" description="HNH" evidence="2">
    <location>
        <begin position="183"/>
        <end position="209"/>
    </location>
</feature>
<dbReference type="GO" id="GO:0004519">
    <property type="term" value="F:endonuclease activity"/>
    <property type="evidence" value="ECO:0007669"/>
    <property type="project" value="InterPro"/>
</dbReference>
<dbReference type="GO" id="GO:0008270">
    <property type="term" value="F:zinc ion binding"/>
    <property type="evidence" value="ECO:0007669"/>
    <property type="project" value="InterPro"/>
</dbReference>
<comment type="caution">
    <text evidence="3">The sequence shown here is derived from an EMBL/GenBank/DDBJ whole genome shotgun (WGS) entry which is preliminary data.</text>
</comment>
<dbReference type="EMBL" id="LAZR01005783">
    <property type="protein sequence ID" value="KKM97166.1"/>
    <property type="molecule type" value="Genomic_DNA"/>
</dbReference>
<dbReference type="CDD" id="cd00085">
    <property type="entry name" value="HNHc"/>
    <property type="match status" value="1"/>
</dbReference>
<dbReference type="AlphaFoldDB" id="A0A0F9MCU7"/>
<protein>
    <recommendedName>
        <fullName evidence="2">HNH domain-containing protein</fullName>
    </recommendedName>
</protein>
<dbReference type="GO" id="GO:0003676">
    <property type="term" value="F:nucleic acid binding"/>
    <property type="evidence" value="ECO:0007669"/>
    <property type="project" value="InterPro"/>
</dbReference>
<dbReference type="InterPro" id="IPR002711">
    <property type="entry name" value="HNH"/>
</dbReference>
<evidence type="ECO:0000256" key="1">
    <source>
        <dbReference type="SAM" id="MobiDB-lite"/>
    </source>
</evidence>
<sequence>MVRRKAHNFIDLTGQRFGRLMVLEDAGRYRGKQSLWKCVCDCGDEKVIRACDLKSGRTLSCGCLNRERASQRAKGKPKSEEQKRKQSIIMSGRKLPKERIEQISKQMGRLYAAGKHPFQKMDFSGKNNPSYKHGLSGTKAFNNAKTAKRRGLKLNQTPENANFEEISSIYKICSDINRRAGSVLFHVDHIIPLSKGGLHQQDNLQILRAEQNLRKGSKIL</sequence>
<dbReference type="Pfam" id="PF01844">
    <property type="entry name" value="HNH"/>
    <property type="match status" value="1"/>
</dbReference>
<reference evidence="3" key="1">
    <citation type="journal article" date="2015" name="Nature">
        <title>Complex archaea that bridge the gap between prokaryotes and eukaryotes.</title>
        <authorList>
            <person name="Spang A."/>
            <person name="Saw J.H."/>
            <person name="Jorgensen S.L."/>
            <person name="Zaremba-Niedzwiedzka K."/>
            <person name="Martijn J."/>
            <person name="Lind A.E."/>
            <person name="van Eijk R."/>
            <person name="Schleper C."/>
            <person name="Guy L."/>
            <person name="Ettema T.J."/>
        </authorList>
    </citation>
    <scope>NUCLEOTIDE SEQUENCE</scope>
</reference>
<dbReference type="InterPro" id="IPR003615">
    <property type="entry name" value="HNH_nuc"/>
</dbReference>
<gene>
    <name evidence="3" type="ORF">LCGC14_1170940</name>
</gene>
<name>A0A0F9MCU7_9ZZZZ</name>
<accession>A0A0F9MCU7</accession>
<organism evidence="3">
    <name type="scientific">marine sediment metagenome</name>
    <dbReference type="NCBI Taxonomy" id="412755"/>
    <lineage>
        <taxon>unclassified sequences</taxon>
        <taxon>metagenomes</taxon>
        <taxon>ecological metagenomes</taxon>
    </lineage>
</organism>
<proteinExistence type="predicted"/>
<evidence type="ECO:0000313" key="3">
    <source>
        <dbReference type="EMBL" id="KKM97166.1"/>
    </source>
</evidence>
<feature type="region of interest" description="Disordered" evidence="1">
    <location>
        <begin position="70"/>
        <end position="94"/>
    </location>
</feature>
<evidence type="ECO:0000259" key="2">
    <source>
        <dbReference type="Pfam" id="PF01844"/>
    </source>
</evidence>